<evidence type="ECO:0000313" key="2">
    <source>
        <dbReference type="EMBL" id="MPC45641.1"/>
    </source>
</evidence>
<evidence type="ECO:0000313" key="3">
    <source>
        <dbReference type="Proteomes" id="UP000324222"/>
    </source>
</evidence>
<dbReference type="EMBL" id="VSRR010006820">
    <property type="protein sequence ID" value="MPC45641.1"/>
    <property type="molecule type" value="Genomic_DNA"/>
</dbReference>
<evidence type="ECO:0000256" key="1">
    <source>
        <dbReference type="SAM" id="MobiDB-lite"/>
    </source>
</evidence>
<comment type="caution">
    <text evidence="2">The sequence shown here is derived from an EMBL/GenBank/DDBJ whole genome shotgun (WGS) entry which is preliminary data.</text>
</comment>
<protein>
    <submittedName>
        <fullName evidence="2">Uncharacterized protein</fullName>
    </submittedName>
</protein>
<proteinExistence type="predicted"/>
<accession>A0A5B7FEI3</accession>
<dbReference type="AlphaFoldDB" id="A0A5B7FEI3"/>
<reference evidence="2 3" key="1">
    <citation type="submission" date="2019-05" db="EMBL/GenBank/DDBJ databases">
        <title>Another draft genome of Portunus trituberculatus and its Hox gene families provides insights of decapod evolution.</title>
        <authorList>
            <person name="Jeong J.-H."/>
            <person name="Song I."/>
            <person name="Kim S."/>
            <person name="Choi T."/>
            <person name="Kim D."/>
            <person name="Ryu S."/>
            <person name="Kim W."/>
        </authorList>
    </citation>
    <scope>NUCLEOTIDE SEQUENCE [LARGE SCALE GENOMIC DNA]</scope>
    <source>
        <tissue evidence="2">Muscle</tissue>
    </source>
</reference>
<organism evidence="2 3">
    <name type="scientific">Portunus trituberculatus</name>
    <name type="common">Swimming crab</name>
    <name type="synonym">Neptunus trituberculatus</name>
    <dbReference type="NCBI Taxonomy" id="210409"/>
    <lineage>
        <taxon>Eukaryota</taxon>
        <taxon>Metazoa</taxon>
        <taxon>Ecdysozoa</taxon>
        <taxon>Arthropoda</taxon>
        <taxon>Crustacea</taxon>
        <taxon>Multicrustacea</taxon>
        <taxon>Malacostraca</taxon>
        <taxon>Eumalacostraca</taxon>
        <taxon>Eucarida</taxon>
        <taxon>Decapoda</taxon>
        <taxon>Pleocyemata</taxon>
        <taxon>Brachyura</taxon>
        <taxon>Eubrachyura</taxon>
        <taxon>Portunoidea</taxon>
        <taxon>Portunidae</taxon>
        <taxon>Portuninae</taxon>
        <taxon>Portunus</taxon>
    </lineage>
</organism>
<gene>
    <name evidence="2" type="ORF">E2C01_039347</name>
</gene>
<sequence length="130" mass="14681">MEHRSRPAEQRRMSRRTQAVVRPCLSASVCFVTRRASSVYMQSRTRREEPPPPVGDDASPYPACRPCVRSARRRPAARLGPSYMAWESGQRGRSVVLQVTPSDPTSARPAYPGQRIRHCEVIRGHPWSLA</sequence>
<feature type="region of interest" description="Disordered" evidence="1">
    <location>
        <begin position="39"/>
        <end position="62"/>
    </location>
</feature>
<name>A0A5B7FEI3_PORTR</name>
<keyword evidence="3" id="KW-1185">Reference proteome</keyword>
<dbReference type="Proteomes" id="UP000324222">
    <property type="component" value="Unassembled WGS sequence"/>
</dbReference>
<feature type="region of interest" description="Disordered" evidence="1">
    <location>
        <begin position="90"/>
        <end position="112"/>
    </location>
</feature>